<dbReference type="InterPro" id="IPR045017">
    <property type="entry name" value="DECR2-like"/>
</dbReference>
<dbReference type="InterPro" id="IPR036291">
    <property type="entry name" value="NAD(P)-bd_dom_sf"/>
</dbReference>
<evidence type="ECO:0000313" key="3">
    <source>
        <dbReference type="EMBL" id="QRH03433.1"/>
    </source>
</evidence>
<proteinExistence type="predicted"/>
<gene>
    <name evidence="3" type="ORF">JQC75_08680</name>
</gene>
<dbReference type="PANTHER" id="PTHR43296:SF2">
    <property type="entry name" value="PEROXISOMAL 2,4-DIENOYL-COA REDUCTASE [(3E)-ENOYL-COA-PRODUCING]"/>
    <property type="match status" value="1"/>
</dbReference>
<keyword evidence="2" id="KW-0560">Oxidoreductase</keyword>
<dbReference type="Pfam" id="PF13561">
    <property type="entry name" value="adh_short_C2"/>
    <property type="match status" value="1"/>
</dbReference>
<accession>A0ABX7G857</accession>
<name>A0ABX7G857_9GAMM</name>
<dbReference type="RefSeq" id="WP_203326986.1">
    <property type="nucleotide sequence ID" value="NZ_CP069213.1"/>
</dbReference>
<dbReference type="PRINTS" id="PR00081">
    <property type="entry name" value="GDHRDH"/>
</dbReference>
<protein>
    <submittedName>
        <fullName evidence="3">SDR family oxidoreductase</fullName>
    </submittedName>
</protein>
<organism evidence="3 4">
    <name type="scientific">Shewanella litorisediminis</name>
    <dbReference type="NCBI Taxonomy" id="1173586"/>
    <lineage>
        <taxon>Bacteria</taxon>
        <taxon>Pseudomonadati</taxon>
        <taxon>Pseudomonadota</taxon>
        <taxon>Gammaproteobacteria</taxon>
        <taxon>Alteromonadales</taxon>
        <taxon>Shewanellaceae</taxon>
        <taxon>Shewanella</taxon>
    </lineage>
</organism>
<dbReference type="InterPro" id="IPR002347">
    <property type="entry name" value="SDR_fam"/>
</dbReference>
<dbReference type="PANTHER" id="PTHR43296">
    <property type="entry name" value="PEROXISOMAL 2,4-DIENOYL-COA REDUCTASE"/>
    <property type="match status" value="1"/>
</dbReference>
<dbReference type="Proteomes" id="UP000596252">
    <property type="component" value="Chromosome"/>
</dbReference>
<evidence type="ECO:0000313" key="4">
    <source>
        <dbReference type="Proteomes" id="UP000596252"/>
    </source>
</evidence>
<dbReference type="NCBIfam" id="NF005752">
    <property type="entry name" value="PRK07576.1"/>
    <property type="match status" value="1"/>
</dbReference>
<keyword evidence="4" id="KW-1185">Reference proteome</keyword>
<sequence length="274" mass="28220">MFDFHGKNILVVGGTSGINLGIARAFAKAGGRVAVASRSQDKVDGALKLLGADNPQVMPLGASFDVRDNDAVLAGVNKVHQGLGSIDILVSGAAGNFPASAAAMSANGFKSVMDIDLLGSFQVLKACYPLLSRPGVILQISAPQAFVPMPMQAHVCAAKAGVDMLTRTLAMEWSGEGIRINSIVPGPIEGTEGFDRLAPADALKARIAQSVPLGRNGSITDIANCALFLASDFASYINGVVLPVDGGWSLGGASMAMTELGQLMEKHGSRSAQK</sequence>
<dbReference type="EMBL" id="CP069213">
    <property type="protein sequence ID" value="QRH03433.1"/>
    <property type="molecule type" value="Genomic_DNA"/>
</dbReference>
<reference evidence="3 4" key="1">
    <citation type="journal article" date="2012" name="Antonie Van Leeuwenhoek">
        <title>Shewanella litorisediminis sp. nov., a gammaproteobacterium isolated from a tidal flat sediment.</title>
        <authorList>
            <person name="Lee M.H."/>
            <person name="Yoon J.H."/>
        </authorList>
    </citation>
    <scope>NUCLEOTIDE SEQUENCE [LARGE SCALE GENOMIC DNA]</scope>
    <source>
        <strain evidence="3 4">SMK1-12</strain>
    </source>
</reference>
<dbReference type="Gene3D" id="3.40.50.720">
    <property type="entry name" value="NAD(P)-binding Rossmann-like Domain"/>
    <property type="match status" value="1"/>
</dbReference>
<evidence type="ECO:0000256" key="2">
    <source>
        <dbReference type="ARBA" id="ARBA00023002"/>
    </source>
</evidence>
<keyword evidence="1" id="KW-0521">NADP</keyword>
<evidence type="ECO:0000256" key="1">
    <source>
        <dbReference type="ARBA" id="ARBA00022857"/>
    </source>
</evidence>
<dbReference type="SUPFAM" id="SSF51735">
    <property type="entry name" value="NAD(P)-binding Rossmann-fold domains"/>
    <property type="match status" value="1"/>
</dbReference>